<name>A0A0R1MTE1_9LACO</name>
<dbReference type="InterPro" id="IPR020471">
    <property type="entry name" value="AKR"/>
</dbReference>
<dbReference type="InterPro" id="IPR018170">
    <property type="entry name" value="Aldo/ket_reductase_CS"/>
</dbReference>
<gene>
    <name evidence="8" type="ORF">FD09_GL000939</name>
</gene>
<dbReference type="PRINTS" id="PR00069">
    <property type="entry name" value="ALDKETRDTASE"/>
</dbReference>
<dbReference type="PROSITE" id="PS00062">
    <property type="entry name" value="ALDOKETO_REDUCTASE_2"/>
    <property type="match status" value="1"/>
</dbReference>
<evidence type="ECO:0000256" key="6">
    <source>
        <dbReference type="PIRSR" id="PIRSR000097-3"/>
    </source>
</evidence>
<feature type="domain" description="NADP-dependent oxidoreductase" evidence="7">
    <location>
        <begin position="31"/>
        <end position="279"/>
    </location>
</feature>
<dbReference type="Gene3D" id="3.20.20.100">
    <property type="entry name" value="NADP-dependent oxidoreductase domain"/>
    <property type="match status" value="1"/>
</dbReference>
<proteinExistence type="inferred from homology"/>
<reference evidence="8 9" key="1">
    <citation type="journal article" date="2015" name="Genome Announc.">
        <title>Expanding the biotechnology potential of lactobacilli through comparative genomics of 213 strains and associated genera.</title>
        <authorList>
            <person name="Sun Z."/>
            <person name="Harris H.M."/>
            <person name="McCann A."/>
            <person name="Guo C."/>
            <person name="Argimon S."/>
            <person name="Zhang W."/>
            <person name="Yang X."/>
            <person name="Jeffery I.B."/>
            <person name="Cooney J.C."/>
            <person name="Kagawa T.F."/>
            <person name="Liu W."/>
            <person name="Song Y."/>
            <person name="Salvetti E."/>
            <person name="Wrobel A."/>
            <person name="Rasinkangas P."/>
            <person name="Parkhill J."/>
            <person name="Rea M.C."/>
            <person name="O'Sullivan O."/>
            <person name="Ritari J."/>
            <person name="Douillard F.P."/>
            <person name="Paul Ross R."/>
            <person name="Yang R."/>
            <person name="Briner A.E."/>
            <person name="Felis G.E."/>
            <person name="de Vos W.M."/>
            <person name="Barrangou R."/>
            <person name="Klaenhammer T.R."/>
            <person name="Caufield P.W."/>
            <person name="Cui Y."/>
            <person name="Zhang H."/>
            <person name="O'Toole P.W."/>
        </authorList>
    </citation>
    <scope>NUCLEOTIDE SEQUENCE [LARGE SCALE GENOMIC DNA]</scope>
    <source>
        <strain evidence="8 9">DSM 12744</strain>
    </source>
</reference>
<comment type="similarity">
    <text evidence="1">Belongs to the aldo/keto reductase family.</text>
</comment>
<evidence type="ECO:0000256" key="1">
    <source>
        <dbReference type="ARBA" id="ARBA00007905"/>
    </source>
</evidence>
<dbReference type="PROSITE" id="PS00798">
    <property type="entry name" value="ALDOKETO_REDUCTASE_1"/>
    <property type="match status" value="1"/>
</dbReference>
<dbReference type="PATRIC" id="fig|1423792.3.peg.959"/>
<protein>
    <submittedName>
        <fullName evidence="8">Aldo keto reductase</fullName>
    </submittedName>
</protein>
<sequence length="303" mass="33939">MQKGGIALATIDKHSLTDTYTLTNGVKIPVIGFGTWQSKPEDAYNAVKWALAAGYRHIDTAAVYGNEEAVGRAIIDSGVPRKELFVTTKLWNEQRGSYDAVLSAFQDSLTRLGLDYVDLYLIHWPEPAAHHNDWQHLNAETWRAMEHIYHLGKARAIGVSNYMERHLNELAKTQKTPPMVNQIFLNPYAPQPELTAYNSAHGMLNEAYSPLGTGELLKDETLTAVAKKHNKSTAQILVRWSLEQGFLPLPKSIHEDYIKANADVFDFALDDDDMQKIGALAGKGRQQDDPSKFTFQKQIPALH</sequence>
<dbReference type="PANTHER" id="PTHR43827:SF3">
    <property type="entry name" value="NADP-DEPENDENT OXIDOREDUCTASE DOMAIN-CONTAINING PROTEIN"/>
    <property type="match status" value="1"/>
</dbReference>
<dbReference type="FunFam" id="3.20.20.100:FF:000015">
    <property type="entry name" value="Oxidoreductase, aldo/keto reductase family"/>
    <property type="match status" value="1"/>
</dbReference>
<evidence type="ECO:0000313" key="8">
    <source>
        <dbReference type="EMBL" id="KRL10793.1"/>
    </source>
</evidence>
<keyword evidence="9" id="KW-1185">Reference proteome</keyword>
<dbReference type="InterPro" id="IPR036812">
    <property type="entry name" value="NAD(P)_OxRdtase_dom_sf"/>
</dbReference>
<feature type="site" description="Lowers pKa of active site Tyr" evidence="6">
    <location>
        <position position="89"/>
    </location>
</feature>
<evidence type="ECO:0000256" key="2">
    <source>
        <dbReference type="ARBA" id="ARBA00022857"/>
    </source>
</evidence>
<dbReference type="InterPro" id="IPR023210">
    <property type="entry name" value="NADP_OxRdtase_dom"/>
</dbReference>
<accession>A0A0R1MTE1</accession>
<keyword evidence="3" id="KW-0560">Oxidoreductase</keyword>
<dbReference type="STRING" id="1423792.FD09_GL000939"/>
<keyword evidence="2" id="KW-0521">NADP</keyword>
<organism evidence="8 9">
    <name type="scientific">Schleiferilactobacillus perolens DSM 12744</name>
    <dbReference type="NCBI Taxonomy" id="1423792"/>
    <lineage>
        <taxon>Bacteria</taxon>
        <taxon>Bacillati</taxon>
        <taxon>Bacillota</taxon>
        <taxon>Bacilli</taxon>
        <taxon>Lactobacillales</taxon>
        <taxon>Lactobacillaceae</taxon>
        <taxon>Schleiferilactobacillus</taxon>
    </lineage>
</organism>
<evidence type="ECO:0000256" key="4">
    <source>
        <dbReference type="PIRSR" id="PIRSR000097-1"/>
    </source>
</evidence>
<evidence type="ECO:0000256" key="3">
    <source>
        <dbReference type="ARBA" id="ARBA00023002"/>
    </source>
</evidence>
<dbReference type="Proteomes" id="UP000051330">
    <property type="component" value="Unassembled WGS sequence"/>
</dbReference>
<dbReference type="SUPFAM" id="SSF51430">
    <property type="entry name" value="NAD(P)-linked oxidoreductase"/>
    <property type="match status" value="1"/>
</dbReference>
<dbReference type="AlphaFoldDB" id="A0A0R1MTE1"/>
<evidence type="ECO:0000313" key="9">
    <source>
        <dbReference type="Proteomes" id="UP000051330"/>
    </source>
</evidence>
<feature type="binding site" evidence="5">
    <location>
        <position position="123"/>
    </location>
    <ligand>
        <name>substrate</name>
    </ligand>
</feature>
<dbReference type="GO" id="GO:0016616">
    <property type="term" value="F:oxidoreductase activity, acting on the CH-OH group of donors, NAD or NADP as acceptor"/>
    <property type="evidence" value="ECO:0007669"/>
    <property type="project" value="UniProtKB-ARBA"/>
</dbReference>
<dbReference type="PANTHER" id="PTHR43827">
    <property type="entry name" value="2,5-DIKETO-D-GLUCONIC ACID REDUCTASE"/>
    <property type="match status" value="1"/>
</dbReference>
<dbReference type="CDD" id="cd19071">
    <property type="entry name" value="AKR_AKR1-5-like"/>
    <property type="match status" value="1"/>
</dbReference>
<dbReference type="EMBL" id="AZEC01000014">
    <property type="protein sequence ID" value="KRL10793.1"/>
    <property type="molecule type" value="Genomic_DNA"/>
</dbReference>
<dbReference type="PIRSF" id="PIRSF000097">
    <property type="entry name" value="AKR"/>
    <property type="match status" value="1"/>
</dbReference>
<feature type="active site" description="Proton donor" evidence="4">
    <location>
        <position position="64"/>
    </location>
</feature>
<comment type="caution">
    <text evidence="8">The sequence shown here is derived from an EMBL/GenBank/DDBJ whole genome shotgun (WGS) entry which is preliminary data.</text>
</comment>
<evidence type="ECO:0000259" key="7">
    <source>
        <dbReference type="Pfam" id="PF00248"/>
    </source>
</evidence>
<evidence type="ECO:0000256" key="5">
    <source>
        <dbReference type="PIRSR" id="PIRSR000097-2"/>
    </source>
</evidence>
<dbReference type="Pfam" id="PF00248">
    <property type="entry name" value="Aldo_ket_red"/>
    <property type="match status" value="1"/>
</dbReference>